<dbReference type="InterPro" id="IPR043128">
    <property type="entry name" value="Rev_trsase/Diguanyl_cyclase"/>
</dbReference>
<evidence type="ECO:0000256" key="4">
    <source>
        <dbReference type="ARBA" id="ARBA00022759"/>
    </source>
</evidence>
<dbReference type="PANTHER" id="PTHR37984">
    <property type="entry name" value="PROTEIN CBG26694"/>
    <property type="match status" value="1"/>
</dbReference>
<dbReference type="Proteomes" id="UP001497516">
    <property type="component" value="Chromosome 4"/>
</dbReference>
<dbReference type="PROSITE" id="PS50878">
    <property type="entry name" value="RT_POL"/>
    <property type="match status" value="1"/>
</dbReference>
<dbReference type="SUPFAM" id="SSF56672">
    <property type="entry name" value="DNA/RNA polymerases"/>
    <property type="match status" value="1"/>
</dbReference>
<dbReference type="Gene3D" id="3.10.20.370">
    <property type="match status" value="1"/>
</dbReference>
<dbReference type="PANTHER" id="PTHR37984:SF5">
    <property type="entry name" value="PROTEIN NYNRIN-LIKE"/>
    <property type="match status" value="1"/>
</dbReference>
<keyword evidence="1" id="KW-0808">Transferase</keyword>
<evidence type="ECO:0000256" key="5">
    <source>
        <dbReference type="ARBA" id="ARBA00022801"/>
    </source>
</evidence>
<evidence type="ECO:0000256" key="2">
    <source>
        <dbReference type="ARBA" id="ARBA00022695"/>
    </source>
</evidence>
<dbReference type="AlphaFoldDB" id="A0AAV2E849"/>
<evidence type="ECO:0000313" key="9">
    <source>
        <dbReference type="Proteomes" id="UP001497516"/>
    </source>
</evidence>
<dbReference type="InterPro" id="IPR000477">
    <property type="entry name" value="RT_dom"/>
</dbReference>
<keyword evidence="2" id="KW-0548">Nucleotidyltransferase</keyword>
<accession>A0AAV2E849</accession>
<keyword evidence="9" id="KW-1185">Reference proteome</keyword>
<dbReference type="GO" id="GO:0004519">
    <property type="term" value="F:endonuclease activity"/>
    <property type="evidence" value="ECO:0007669"/>
    <property type="project" value="UniProtKB-KW"/>
</dbReference>
<dbReference type="Gene3D" id="3.10.10.10">
    <property type="entry name" value="HIV Type 1 Reverse Transcriptase, subunit A, domain 1"/>
    <property type="match status" value="1"/>
</dbReference>
<keyword evidence="6" id="KW-0695">RNA-directed DNA polymerase</keyword>
<proteinExistence type="predicted"/>
<dbReference type="FunFam" id="3.30.70.270:FF:000020">
    <property type="entry name" value="Transposon Tf2-6 polyprotein-like Protein"/>
    <property type="match status" value="1"/>
</dbReference>
<dbReference type="InterPro" id="IPR043502">
    <property type="entry name" value="DNA/RNA_pol_sf"/>
</dbReference>
<keyword evidence="4" id="KW-0255">Endonuclease</keyword>
<dbReference type="FunFam" id="3.10.20.370:FF:000001">
    <property type="entry name" value="Retrovirus-related Pol polyprotein from transposon 17.6-like protein"/>
    <property type="match status" value="1"/>
</dbReference>
<reference evidence="8 9" key="1">
    <citation type="submission" date="2024-04" db="EMBL/GenBank/DDBJ databases">
        <authorList>
            <person name="Fracassetti M."/>
        </authorList>
    </citation>
    <scope>NUCLEOTIDE SEQUENCE [LARGE SCALE GENOMIC DNA]</scope>
</reference>
<name>A0AAV2E849_9ROSI</name>
<dbReference type="Gene3D" id="3.30.70.270">
    <property type="match status" value="2"/>
</dbReference>
<evidence type="ECO:0000259" key="7">
    <source>
        <dbReference type="PROSITE" id="PS50878"/>
    </source>
</evidence>
<dbReference type="CDD" id="cd01647">
    <property type="entry name" value="RT_LTR"/>
    <property type="match status" value="1"/>
</dbReference>
<dbReference type="EMBL" id="OZ034817">
    <property type="protein sequence ID" value="CAL1382131.1"/>
    <property type="molecule type" value="Genomic_DNA"/>
</dbReference>
<evidence type="ECO:0000256" key="1">
    <source>
        <dbReference type="ARBA" id="ARBA00022679"/>
    </source>
</evidence>
<evidence type="ECO:0000256" key="6">
    <source>
        <dbReference type="ARBA" id="ARBA00022918"/>
    </source>
</evidence>
<dbReference type="GO" id="GO:0003964">
    <property type="term" value="F:RNA-directed DNA polymerase activity"/>
    <property type="evidence" value="ECO:0007669"/>
    <property type="project" value="UniProtKB-KW"/>
</dbReference>
<dbReference type="Pfam" id="PF08284">
    <property type="entry name" value="RVP_2"/>
    <property type="match status" value="1"/>
</dbReference>
<evidence type="ECO:0000256" key="3">
    <source>
        <dbReference type="ARBA" id="ARBA00022722"/>
    </source>
</evidence>
<gene>
    <name evidence="8" type="ORF">LTRI10_LOCUS23471</name>
</gene>
<organism evidence="8 9">
    <name type="scientific">Linum trigynum</name>
    <dbReference type="NCBI Taxonomy" id="586398"/>
    <lineage>
        <taxon>Eukaryota</taxon>
        <taxon>Viridiplantae</taxon>
        <taxon>Streptophyta</taxon>
        <taxon>Embryophyta</taxon>
        <taxon>Tracheophyta</taxon>
        <taxon>Spermatophyta</taxon>
        <taxon>Magnoliopsida</taxon>
        <taxon>eudicotyledons</taxon>
        <taxon>Gunneridae</taxon>
        <taxon>Pentapetalae</taxon>
        <taxon>rosids</taxon>
        <taxon>fabids</taxon>
        <taxon>Malpighiales</taxon>
        <taxon>Linaceae</taxon>
        <taxon>Linum</taxon>
    </lineage>
</organism>
<keyword evidence="5" id="KW-0378">Hydrolase</keyword>
<sequence>MTRREADISPEVVTGTVLIYDLTAYALIDPGATHSFISSAFSRGLPVHSEMLNKNVIFRGTRQVVPSCLVSATKVVSLMKEGCEVYLAYVTKGKPELKPENVPVVKEFLDVFPSELPGLPPEREIDFTIELIPGIAPISVSPYRMSPLELKELKEQLQELLDKGFIRPSVSPWGAPVLFVKKKDGTFRMCIDYRKLNKLTVKNKYPLPWIDDLFDQLQGSRVFSKIDLRSGYHQLRVADESIPKTAFRTRYGHYEFLVMPFGWTNAPAVFMALMNRVFHEYLDKFVIVFIDDILVYSGSEEEHREHLRIILQILREKQLYAKFSKCEFWMDQVVFLGHVVSERGIEVDPRKVEAVIQWEPPKNIPELRSFLGMGGYYRRFIEGFSMIAAPLTKLLRKEQSFIWDNKCQSSFEELKRKLTTAPVVALPSGTGGYVVYSDASHQGLGCVLMQHGKVIAYASRQLRPYEKSYPTHDLELAAVVFALKIWRHYLYGETFHIFTDHKSLKYLMEQKELNLRHRRWLELLKDYDCTIEYHPGKANVVADALSRKTKHRTRNEETGLMANFISLRAMSVELEMNSVGGLLATLQVRPILRERIIKVQGQDPELRKIIDKSRKGEETKFTLRDGVLTLNERLCVPNVDELRREILEEAHSSPYAMHPGTKKNVPFVEISLLVAKDEERSG</sequence>
<protein>
    <recommendedName>
        <fullName evidence="7">Reverse transcriptase domain-containing protein</fullName>
    </recommendedName>
</protein>
<dbReference type="GO" id="GO:0016787">
    <property type="term" value="F:hydrolase activity"/>
    <property type="evidence" value="ECO:0007669"/>
    <property type="project" value="UniProtKB-KW"/>
</dbReference>
<dbReference type="Pfam" id="PF00078">
    <property type="entry name" value="RVT_1"/>
    <property type="match status" value="1"/>
</dbReference>
<evidence type="ECO:0000313" key="8">
    <source>
        <dbReference type="EMBL" id="CAL1382131.1"/>
    </source>
</evidence>
<dbReference type="CDD" id="cd09274">
    <property type="entry name" value="RNase_HI_RT_Ty3"/>
    <property type="match status" value="1"/>
</dbReference>
<dbReference type="InterPro" id="IPR041373">
    <property type="entry name" value="RT_RNaseH"/>
</dbReference>
<dbReference type="InterPro" id="IPR050951">
    <property type="entry name" value="Retrovirus_Pol_polyprotein"/>
</dbReference>
<dbReference type="Pfam" id="PF17917">
    <property type="entry name" value="RT_RNaseH"/>
    <property type="match status" value="1"/>
</dbReference>
<feature type="domain" description="Reverse transcriptase" evidence="7">
    <location>
        <begin position="161"/>
        <end position="340"/>
    </location>
</feature>
<keyword evidence="3" id="KW-0540">Nuclease</keyword>